<dbReference type="RefSeq" id="WP_048387518.1">
    <property type="nucleotide sequence ID" value="NZ_CP011494.1"/>
</dbReference>
<feature type="domain" description="UspA" evidence="1">
    <location>
        <begin position="2"/>
        <end position="151"/>
    </location>
</feature>
<dbReference type="KEGG" id="mpq:ABA45_15175"/>
<dbReference type="PATRIC" id="fig|330734.3.peg.3195"/>
<dbReference type="EMBL" id="CP011494">
    <property type="protein sequence ID" value="AKO53599.1"/>
    <property type="molecule type" value="Genomic_DNA"/>
</dbReference>
<sequence length="153" mass="17013">MKIMIAYDGSRNAKQALAQTITMFHSLKPTLSLVAVAENPRDITASNEDLFQEELVSLKQALQEALDMCVREGISANSLLLEGDARKMLLYAAENKVQPNMLVIARHSEEPDGGFIARSLTYFVDELDYMTFGKVSSFLARRVQCPLLILPSC</sequence>
<dbReference type="Pfam" id="PF00582">
    <property type="entry name" value="Usp"/>
    <property type="match status" value="1"/>
</dbReference>
<protein>
    <submittedName>
        <fullName evidence="2">Universal stress protein UspA</fullName>
    </submittedName>
</protein>
<dbReference type="STRING" id="330734.ABA45_15175"/>
<dbReference type="Proteomes" id="UP000036406">
    <property type="component" value="Chromosome"/>
</dbReference>
<dbReference type="PANTHER" id="PTHR31964">
    <property type="entry name" value="ADENINE NUCLEOTIDE ALPHA HYDROLASES-LIKE SUPERFAMILY PROTEIN"/>
    <property type="match status" value="1"/>
</dbReference>
<dbReference type="SUPFAM" id="SSF52402">
    <property type="entry name" value="Adenine nucleotide alpha hydrolases-like"/>
    <property type="match status" value="1"/>
</dbReference>
<organism evidence="2 3">
    <name type="scientific">Marinobacter psychrophilus</name>
    <dbReference type="NCBI Taxonomy" id="330734"/>
    <lineage>
        <taxon>Bacteria</taxon>
        <taxon>Pseudomonadati</taxon>
        <taxon>Pseudomonadota</taxon>
        <taxon>Gammaproteobacteria</taxon>
        <taxon>Pseudomonadales</taxon>
        <taxon>Marinobacteraceae</taxon>
        <taxon>Marinobacter</taxon>
    </lineage>
</organism>
<proteinExistence type="predicted"/>
<evidence type="ECO:0000259" key="1">
    <source>
        <dbReference type="Pfam" id="PF00582"/>
    </source>
</evidence>
<dbReference type="AlphaFoldDB" id="A0A0H4I3M0"/>
<dbReference type="Gene3D" id="3.40.50.12370">
    <property type="match status" value="1"/>
</dbReference>
<accession>A0A0H4I3M0</accession>
<dbReference type="InterPro" id="IPR006016">
    <property type="entry name" value="UspA"/>
</dbReference>
<evidence type="ECO:0000313" key="2">
    <source>
        <dbReference type="EMBL" id="AKO53599.1"/>
    </source>
</evidence>
<evidence type="ECO:0000313" key="3">
    <source>
        <dbReference type="Proteomes" id="UP000036406"/>
    </source>
</evidence>
<keyword evidence="3" id="KW-1185">Reference proteome</keyword>
<dbReference type="CDD" id="cd00293">
    <property type="entry name" value="USP-like"/>
    <property type="match status" value="1"/>
</dbReference>
<gene>
    <name evidence="2" type="ORF">ABA45_15175</name>
</gene>
<reference evidence="2 3" key="1">
    <citation type="submission" date="2015-05" db="EMBL/GenBank/DDBJ databases">
        <title>Complete genome of Marinobacter psychrophilus strain 20041T isolated from sea-ice of the Canadian Basin.</title>
        <authorList>
            <person name="Song L."/>
            <person name="Ren L."/>
            <person name="Yu Y."/>
            <person name="Wang X."/>
        </authorList>
    </citation>
    <scope>NUCLEOTIDE SEQUENCE [LARGE SCALE GENOMIC DNA]</scope>
    <source>
        <strain evidence="2 3">20041</strain>
    </source>
</reference>
<name>A0A0H4I3M0_9GAMM</name>
<dbReference type="PANTHER" id="PTHR31964:SF113">
    <property type="entry name" value="USPA DOMAIN-CONTAINING PROTEIN"/>
    <property type="match status" value="1"/>
</dbReference>